<protein>
    <recommendedName>
        <fullName evidence="4">YfhO family protein</fullName>
    </recommendedName>
</protein>
<feature type="transmembrane region" description="Helical" evidence="1">
    <location>
        <begin position="69"/>
        <end position="94"/>
    </location>
</feature>
<evidence type="ECO:0008006" key="4">
    <source>
        <dbReference type="Google" id="ProtNLM"/>
    </source>
</evidence>
<evidence type="ECO:0000313" key="2">
    <source>
        <dbReference type="EMBL" id="OGZ01653.1"/>
    </source>
</evidence>
<accession>A0A1G2CJS2</accession>
<dbReference type="PANTHER" id="PTHR38454:SF1">
    <property type="entry name" value="INTEGRAL MEMBRANE PROTEIN"/>
    <property type="match status" value="1"/>
</dbReference>
<evidence type="ECO:0000256" key="1">
    <source>
        <dbReference type="SAM" id="Phobius"/>
    </source>
</evidence>
<keyword evidence="1" id="KW-0812">Transmembrane</keyword>
<dbReference type="PANTHER" id="PTHR38454">
    <property type="entry name" value="INTEGRAL MEMBRANE PROTEIN-RELATED"/>
    <property type="match status" value="1"/>
</dbReference>
<gene>
    <name evidence="2" type="ORF">A2946_02170</name>
</gene>
<keyword evidence="1" id="KW-1133">Transmembrane helix</keyword>
<proteinExistence type="predicted"/>
<evidence type="ECO:0000313" key="3">
    <source>
        <dbReference type="Proteomes" id="UP000178348"/>
    </source>
</evidence>
<dbReference type="Pfam" id="PF09586">
    <property type="entry name" value="YfhO"/>
    <property type="match status" value="1"/>
</dbReference>
<name>A0A1G2CJS2_9BACT</name>
<dbReference type="AlphaFoldDB" id="A0A1G2CJS2"/>
<dbReference type="InterPro" id="IPR018580">
    <property type="entry name" value="Uncharacterised_YfhO"/>
</dbReference>
<organism evidence="2 3">
    <name type="scientific">Candidatus Liptonbacteria bacterium RIFCSPLOWO2_01_FULL_53_13</name>
    <dbReference type="NCBI Taxonomy" id="1798651"/>
    <lineage>
        <taxon>Bacteria</taxon>
        <taxon>Candidatus Liptoniibacteriota</taxon>
    </lineage>
</organism>
<reference evidence="2 3" key="1">
    <citation type="journal article" date="2016" name="Nat. Commun.">
        <title>Thousands of microbial genomes shed light on interconnected biogeochemical processes in an aquifer system.</title>
        <authorList>
            <person name="Anantharaman K."/>
            <person name="Brown C.T."/>
            <person name="Hug L.A."/>
            <person name="Sharon I."/>
            <person name="Castelle C.J."/>
            <person name="Probst A.J."/>
            <person name="Thomas B.C."/>
            <person name="Singh A."/>
            <person name="Wilkins M.J."/>
            <person name="Karaoz U."/>
            <person name="Brodie E.L."/>
            <person name="Williams K.H."/>
            <person name="Hubbard S.S."/>
            <person name="Banfield J.F."/>
        </authorList>
    </citation>
    <scope>NUCLEOTIDE SEQUENCE [LARGE SCALE GENOMIC DNA]</scope>
</reference>
<sequence length="104" mass="11799">MKSYQSNKIVVETSADRDGILVLSELFYPGWNAYLDGKRVPVYPANVMFRGIFLPSGAHTVTFRFEPWWFWPSVTISLLTLLAVLGTFAFPAAIKTRPLFKKTP</sequence>
<comment type="caution">
    <text evidence="2">The sequence shown here is derived from an EMBL/GenBank/DDBJ whole genome shotgun (WGS) entry which is preliminary data.</text>
</comment>
<keyword evidence="1" id="KW-0472">Membrane</keyword>
<dbReference type="Proteomes" id="UP000178348">
    <property type="component" value="Unassembled WGS sequence"/>
</dbReference>
<dbReference type="EMBL" id="MHLB01000034">
    <property type="protein sequence ID" value="OGZ01653.1"/>
    <property type="molecule type" value="Genomic_DNA"/>
</dbReference>